<reference evidence="1" key="1">
    <citation type="submission" date="2020-09" db="EMBL/GenBank/DDBJ databases">
        <authorList>
            <person name="Kim M.K."/>
        </authorList>
    </citation>
    <scope>NUCLEOTIDE SEQUENCE</scope>
    <source>
        <strain evidence="1">BT702</strain>
    </source>
</reference>
<evidence type="ECO:0008006" key="3">
    <source>
        <dbReference type="Google" id="ProtNLM"/>
    </source>
</evidence>
<comment type="caution">
    <text evidence="1">The sequence shown here is derived from an EMBL/GenBank/DDBJ whole genome shotgun (WGS) entry which is preliminary data.</text>
</comment>
<gene>
    <name evidence="1" type="ORF">IC229_26560</name>
</gene>
<protein>
    <recommendedName>
        <fullName evidence="3">Galactose oxidase</fullName>
    </recommendedName>
</protein>
<dbReference type="InterPro" id="IPR015915">
    <property type="entry name" value="Kelch-typ_b-propeller"/>
</dbReference>
<dbReference type="Proteomes" id="UP000598820">
    <property type="component" value="Unassembled WGS sequence"/>
</dbReference>
<dbReference type="AlphaFoldDB" id="A0A927APE3"/>
<proteinExistence type="predicted"/>
<sequence>MGGLFASCQPQAPEPAKIVNTRTVLPSQAALVSVQPTGATSAEIVLKLTSAIKATDWQFTAQTASGSLLTLTAGDVKDYDPFSLNVFSLSGLAVGQTYTLRLGFRYNQKDTLTLERRYVHAAYNPWRRLAHLPFDSGDFMGSIINNSSEDRLGTSVRVTRYVDANTWQSAVFYNPQNQWYPTDATEFGSKQNQWISTPPINLPPRHGLIEYILYWHNKDRHYFYGMGYQTDDLIPGKLFYNRDLYAILTVYPSVVFPYYQGEDGEVVYFTTTEWAFFLTNNGSPAMRGIYAQFDQEARAPLPEKPGILATFSLGEMGYVVNQVPGRQPHLFAYDSQKDSWTRKADFPGVQRSRGVGFSVKGKGYFGLGTATNQQGLRDIWQYDPATDKWQYLTDYPGQGNRYLVVWSGPNRAYLGWGYESQTVVGSAGYRQVGCTDFWEFVP</sequence>
<keyword evidence="2" id="KW-1185">Reference proteome</keyword>
<accession>A0A927APE3</accession>
<organism evidence="1 2">
    <name type="scientific">Spirosoma profusum</name>
    <dbReference type="NCBI Taxonomy" id="2771354"/>
    <lineage>
        <taxon>Bacteria</taxon>
        <taxon>Pseudomonadati</taxon>
        <taxon>Bacteroidota</taxon>
        <taxon>Cytophagia</taxon>
        <taxon>Cytophagales</taxon>
        <taxon>Cytophagaceae</taxon>
        <taxon>Spirosoma</taxon>
    </lineage>
</organism>
<evidence type="ECO:0000313" key="1">
    <source>
        <dbReference type="EMBL" id="MBD2704234.1"/>
    </source>
</evidence>
<dbReference type="EMBL" id="JACWZY010000029">
    <property type="protein sequence ID" value="MBD2704234.1"/>
    <property type="molecule type" value="Genomic_DNA"/>
</dbReference>
<name>A0A927APE3_9BACT</name>
<dbReference type="SUPFAM" id="SSF117281">
    <property type="entry name" value="Kelch motif"/>
    <property type="match status" value="1"/>
</dbReference>
<evidence type="ECO:0000313" key="2">
    <source>
        <dbReference type="Proteomes" id="UP000598820"/>
    </source>
</evidence>
<dbReference type="Gene3D" id="2.120.10.80">
    <property type="entry name" value="Kelch-type beta propeller"/>
    <property type="match status" value="1"/>
</dbReference>